<dbReference type="GO" id="GO:0015293">
    <property type="term" value="F:symporter activity"/>
    <property type="evidence" value="ECO:0007669"/>
    <property type="project" value="UniProtKB-KW"/>
</dbReference>
<evidence type="ECO:0000256" key="3">
    <source>
        <dbReference type="ARBA" id="ARBA00022448"/>
    </source>
</evidence>
<protein>
    <submittedName>
        <fullName evidence="9">Neurotransmitter transporter</fullName>
    </submittedName>
</protein>
<feature type="transmembrane region" description="Helical" evidence="8">
    <location>
        <begin position="7"/>
        <end position="33"/>
    </location>
</feature>
<proteinExistence type="inferred from homology"/>
<evidence type="ECO:0000256" key="8">
    <source>
        <dbReference type="SAM" id="Phobius"/>
    </source>
</evidence>
<evidence type="ECO:0000313" key="9">
    <source>
        <dbReference type="EMBL" id="KRT84473.1"/>
    </source>
</evidence>
<evidence type="ECO:0000256" key="2">
    <source>
        <dbReference type="ARBA" id="ARBA00006459"/>
    </source>
</evidence>
<dbReference type="AlphaFoldDB" id="A0A0T6BAY0"/>
<comment type="subcellular location">
    <subcellularLocation>
        <location evidence="1">Membrane</location>
        <topology evidence="1">Multi-pass membrane protein</topology>
    </subcellularLocation>
</comment>
<dbReference type="InterPro" id="IPR037272">
    <property type="entry name" value="SNS_sf"/>
</dbReference>
<dbReference type="GO" id="GO:0016020">
    <property type="term" value="C:membrane"/>
    <property type="evidence" value="ECO:0007669"/>
    <property type="project" value="UniProtKB-SubCell"/>
</dbReference>
<evidence type="ECO:0000256" key="6">
    <source>
        <dbReference type="ARBA" id="ARBA00022989"/>
    </source>
</evidence>
<evidence type="ECO:0000313" key="10">
    <source>
        <dbReference type="Proteomes" id="UP000051574"/>
    </source>
</evidence>
<evidence type="ECO:0000256" key="5">
    <source>
        <dbReference type="ARBA" id="ARBA00022847"/>
    </source>
</evidence>
<dbReference type="EMBL" id="LJIG01002467">
    <property type="protein sequence ID" value="KRT84473.1"/>
    <property type="molecule type" value="Genomic_DNA"/>
</dbReference>
<organism evidence="9 10">
    <name type="scientific">Oryctes borbonicus</name>
    <dbReference type="NCBI Taxonomy" id="1629725"/>
    <lineage>
        <taxon>Eukaryota</taxon>
        <taxon>Metazoa</taxon>
        <taxon>Ecdysozoa</taxon>
        <taxon>Arthropoda</taxon>
        <taxon>Hexapoda</taxon>
        <taxon>Insecta</taxon>
        <taxon>Pterygota</taxon>
        <taxon>Neoptera</taxon>
        <taxon>Endopterygota</taxon>
        <taxon>Coleoptera</taxon>
        <taxon>Polyphaga</taxon>
        <taxon>Scarabaeiformia</taxon>
        <taxon>Scarabaeidae</taxon>
        <taxon>Dynastinae</taxon>
        <taxon>Oryctes</taxon>
    </lineage>
</organism>
<gene>
    <name evidence="9" type="ORF">AMK59_367</name>
</gene>
<evidence type="ECO:0000256" key="1">
    <source>
        <dbReference type="ARBA" id="ARBA00004141"/>
    </source>
</evidence>
<dbReference type="Pfam" id="PF00209">
    <property type="entry name" value="SNF"/>
    <property type="match status" value="1"/>
</dbReference>
<keyword evidence="6 8" id="KW-1133">Transmembrane helix</keyword>
<keyword evidence="7 8" id="KW-0472">Membrane</keyword>
<name>A0A0T6BAY0_9SCAR</name>
<feature type="non-terminal residue" evidence="9">
    <location>
        <position position="1"/>
    </location>
</feature>
<keyword evidence="5" id="KW-0769">Symport</keyword>
<comment type="similarity">
    <text evidence="2">Belongs to the sodium:neurotransmitter symporter (SNF) (TC 2.A.22) family.</text>
</comment>
<evidence type="ECO:0000256" key="7">
    <source>
        <dbReference type="ARBA" id="ARBA00023136"/>
    </source>
</evidence>
<keyword evidence="10" id="KW-1185">Reference proteome</keyword>
<reference evidence="9 10" key="1">
    <citation type="submission" date="2015-09" db="EMBL/GenBank/DDBJ databases">
        <title>Draft genome of the scarab beetle Oryctes borbonicus.</title>
        <authorList>
            <person name="Meyer J.M."/>
            <person name="Markov G.V."/>
            <person name="Baskaran P."/>
            <person name="Herrmann M."/>
            <person name="Sommer R.J."/>
            <person name="Roedelsperger C."/>
        </authorList>
    </citation>
    <scope>NUCLEOTIDE SEQUENCE [LARGE SCALE GENOMIC DNA]</scope>
    <source>
        <strain evidence="9">OB123</strain>
        <tissue evidence="9">Whole animal</tissue>
    </source>
</reference>
<dbReference type="SUPFAM" id="SSF161070">
    <property type="entry name" value="SNF-like"/>
    <property type="match status" value="1"/>
</dbReference>
<sequence length="112" mass="12748">KYRKYILAFICFIGFSFGAIYIGNGMIVMFPFIEIAFDGSRILCSVLVTVLVCWIYGVQKMCDDIQYACGSPPAKCWKLLWYTLPTLLIVSRLENDDVSCCQYKGGMRSTRV</sequence>
<dbReference type="InterPro" id="IPR000175">
    <property type="entry name" value="Na/ntran_symport"/>
</dbReference>
<keyword evidence="4 8" id="KW-0812">Transmembrane</keyword>
<dbReference type="Proteomes" id="UP000051574">
    <property type="component" value="Unassembled WGS sequence"/>
</dbReference>
<dbReference type="OrthoDB" id="6782350at2759"/>
<comment type="caution">
    <text evidence="9">The sequence shown here is derived from an EMBL/GenBank/DDBJ whole genome shotgun (WGS) entry which is preliminary data.</text>
</comment>
<evidence type="ECO:0000256" key="4">
    <source>
        <dbReference type="ARBA" id="ARBA00022692"/>
    </source>
</evidence>
<keyword evidence="3" id="KW-0813">Transport</keyword>
<feature type="transmembrane region" description="Helical" evidence="8">
    <location>
        <begin position="39"/>
        <end position="58"/>
    </location>
</feature>
<accession>A0A0T6BAY0</accession>